<feature type="chain" id="PRO_5037334244" description="DUF3570 domain-containing protein" evidence="1">
    <location>
        <begin position="29"/>
        <end position="537"/>
    </location>
</feature>
<evidence type="ECO:0000313" key="2">
    <source>
        <dbReference type="EMBL" id="MBI5171195.1"/>
    </source>
</evidence>
<sequence>MSPSRRVLPHALTMLTLAATFVAAPAFAQFFDPVLRATGLGDDFAHSPRLLGMGGLSVAVADRDHEISLWDIGRNPLGLFWDDSVATLKLKPRTGSASGAHDLNDSRQREDFAARSLGLPFETVYRDSRGRSFGLFGQMKSVRMDTPFADDIENRRSVGEPDVTGIANGPMPYVFKDKMRYALRLRFASQHLRDEYRLFVHNPTGEYLSQDGMILPPPNFFSPDEYKVKTRSFGAGISYPLGKQHTLALMADAMHQEIKGSNDGGRYGGEVTESRPTKLGQASLVGKLGKSISYGVDGQGWMSEAPQDWRFSLSAGIGAIPLSGRGRLLEREEKGSALDSRIRWTGEKTALTGRLWTAASKLDIRAPETRDMSSFNHFLSDIWYRVGSDTLWLPDSVRSEEVRRYAWGYAAGASYKFARGVAGVEWNWGRDLTTGEFTGEGPQSIAYDVRAGVEYVCTELVTGRLGWAAHWRDSDDFTEGNEFVGQSASAGLGLKPAKTTWGFDLGYTIGWLNADYGDPFQHRRTQQQLVSQVRWDF</sequence>
<organism evidence="2 3">
    <name type="scientific">Eiseniibacteriota bacterium</name>
    <dbReference type="NCBI Taxonomy" id="2212470"/>
    <lineage>
        <taxon>Bacteria</taxon>
        <taxon>Candidatus Eiseniibacteriota</taxon>
    </lineage>
</organism>
<evidence type="ECO:0000256" key="1">
    <source>
        <dbReference type="SAM" id="SignalP"/>
    </source>
</evidence>
<dbReference type="Proteomes" id="UP000696931">
    <property type="component" value="Unassembled WGS sequence"/>
</dbReference>
<protein>
    <recommendedName>
        <fullName evidence="4">DUF3570 domain-containing protein</fullName>
    </recommendedName>
</protein>
<keyword evidence="1" id="KW-0732">Signal</keyword>
<gene>
    <name evidence="2" type="ORF">HZA61_17040</name>
</gene>
<accession>A0A933SGD2</accession>
<reference evidence="2" key="1">
    <citation type="submission" date="2020-07" db="EMBL/GenBank/DDBJ databases">
        <title>Huge and variable diversity of episymbiotic CPR bacteria and DPANN archaea in groundwater ecosystems.</title>
        <authorList>
            <person name="He C.Y."/>
            <person name="Keren R."/>
            <person name="Whittaker M."/>
            <person name="Farag I.F."/>
            <person name="Doudna J."/>
            <person name="Cate J.H.D."/>
            <person name="Banfield J.F."/>
        </authorList>
    </citation>
    <scope>NUCLEOTIDE SEQUENCE</scope>
    <source>
        <strain evidence="2">NC_groundwater_1813_Pr3_B-0.1um_71_17</strain>
    </source>
</reference>
<evidence type="ECO:0008006" key="4">
    <source>
        <dbReference type="Google" id="ProtNLM"/>
    </source>
</evidence>
<dbReference type="EMBL" id="JACRIW010000121">
    <property type="protein sequence ID" value="MBI5171195.1"/>
    <property type="molecule type" value="Genomic_DNA"/>
</dbReference>
<comment type="caution">
    <text evidence="2">The sequence shown here is derived from an EMBL/GenBank/DDBJ whole genome shotgun (WGS) entry which is preliminary data.</text>
</comment>
<dbReference type="AlphaFoldDB" id="A0A933SGD2"/>
<evidence type="ECO:0000313" key="3">
    <source>
        <dbReference type="Proteomes" id="UP000696931"/>
    </source>
</evidence>
<feature type="signal peptide" evidence="1">
    <location>
        <begin position="1"/>
        <end position="28"/>
    </location>
</feature>
<name>A0A933SGD2_UNCEI</name>
<proteinExistence type="predicted"/>